<evidence type="ECO:0000313" key="1">
    <source>
        <dbReference type="EMBL" id="BAM07118.1"/>
    </source>
</evidence>
<sequence length="85" mass="10031">MIFITVFDPYLWLIMSIPEQLKKLKITEDSYEIQSGRSIELMPKKINNPSHYTMNVMTRLSYAFFSQDDYFPRLSPYNAVNSKLA</sequence>
<dbReference type="Proteomes" id="UP000007382">
    <property type="component" value="Chromosome"/>
</dbReference>
<organism evidence="1 2">
    <name type="scientific">Leptospirillum ferrooxidans (strain C2-3)</name>
    <dbReference type="NCBI Taxonomy" id="1162668"/>
    <lineage>
        <taxon>Bacteria</taxon>
        <taxon>Pseudomonadati</taxon>
        <taxon>Nitrospirota</taxon>
        <taxon>Nitrospiria</taxon>
        <taxon>Nitrospirales</taxon>
        <taxon>Nitrospiraceae</taxon>
        <taxon>Leptospirillum</taxon>
    </lineage>
</organism>
<dbReference type="STRING" id="1162668.LFE_1435"/>
<evidence type="ECO:0000313" key="2">
    <source>
        <dbReference type="Proteomes" id="UP000007382"/>
    </source>
</evidence>
<name>I0IPB9_LEPFC</name>
<proteinExistence type="predicted"/>
<dbReference type="KEGG" id="lfc:LFE_1435"/>
<gene>
    <name evidence="1" type="ordered locus">LFE_1435</name>
</gene>
<reference evidence="2" key="2">
    <citation type="submission" date="2012-03" db="EMBL/GenBank/DDBJ databases">
        <title>The complete genome sequence of the pioneer microbe on fresh volcanic deposit, Leptospirillum ferrooxidans strain C2-3.</title>
        <authorList>
            <person name="Fujimura R."/>
            <person name="Sato Y."/>
            <person name="Nishizawa T."/>
            <person name="Nanba K."/>
            <person name="Oshima K."/>
            <person name="Hattori M."/>
            <person name="Kamijo T."/>
            <person name="Ohta H."/>
        </authorList>
    </citation>
    <scope>NUCLEOTIDE SEQUENCE [LARGE SCALE GENOMIC DNA]</scope>
    <source>
        <strain evidence="2">C2-3</strain>
    </source>
</reference>
<dbReference type="EMBL" id="AP012342">
    <property type="protein sequence ID" value="BAM07118.1"/>
    <property type="molecule type" value="Genomic_DNA"/>
</dbReference>
<dbReference type="HOGENOM" id="CLU_2508671_0_0_0"/>
<reference evidence="1 2" key="1">
    <citation type="journal article" date="2012" name="J. Bacteriol.">
        <title>Complete Genome Sequence of Leptospirillum ferrooxidans Strain C2-3, Isolated from a Fresh Volcanic Ash Deposit on the Island of Miyake, Japan.</title>
        <authorList>
            <person name="Fujimura R."/>
            <person name="Sato Y."/>
            <person name="Nishizawa T."/>
            <person name="Oshima K."/>
            <person name="Kim S.-W."/>
            <person name="Hattori M."/>
            <person name="Kamijo T."/>
            <person name="Ohta H."/>
        </authorList>
    </citation>
    <scope>NUCLEOTIDE SEQUENCE [LARGE SCALE GENOMIC DNA]</scope>
    <source>
        <strain evidence="1 2">C2-3</strain>
    </source>
</reference>
<dbReference type="AlphaFoldDB" id="I0IPB9"/>
<keyword evidence="2" id="KW-1185">Reference proteome</keyword>
<protein>
    <submittedName>
        <fullName evidence="1">Uncharacterized protein</fullName>
    </submittedName>
</protein>
<accession>I0IPB9</accession>